<dbReference type="InterPro" id="IPR001478">
    <property type="entry name" value="PDZ"/>
</dbReference>
<dbReference type="Pfam" id="PF05299">
    <property type="entry name" value="Peptidase_M61"/>
    <property type="match status" value="1"/>
</dbReference>
<protein>
    <submittedName>
        <fullName evidence="5">Predicted metalloprotease, contains C-terminal PDZ domain</fullName>
    </submittedName>
</protein>
<accession>A0A1T4QIL5</accession>
<keyword evidence="5" id="KW-0645">Protease</keyword>
<dbReference type="Gene3D" id="2.60.40.3650">
    <property type="match status" value="1"/>
</dbReference>
<dbReference type="Gene3D" id="1.10.390.10">
    <property type="entry name" value="Neutral Protease Domain 2"/>
    <property type="match status" value="1"/>
</dbReference>
<evidence type="ECO:0000259" key="4">
    <source>
        <dbReference type="Pfam" id="PF17899"/>
    </source>
</evidence>
<dbReference type="InterPro" id="IPR024191">
    <property type="entry name" value="Peptidase_M61"/>
</dbReference>
<name>A0A1T4QIL5_9BACT</name>
<evidence type="ECO:0000256" key="1">
    <source>
        <dbReference type="SAM" id="SignalP"/>
    </source>
</evidence>
<sequence>MKKILSLSLSLLLYYGLHAQKMQYKVSFPNAVHHEAHIELTASGIPLQPAVFRMSRSSPGRYATHEFGKNVYDVSAKDLKGNALAVKRIDGDVYEVAKHTGTVTLSYTLYANYPDGTYAGIDPESIHLNMPACFMWMKGQEKAPIEISFDLPKENKGIYATQLVPTSKPGTFTAPGLQYFFDSPTKIGDLVIKEWTVSNADGKSFTIRVALEANATADQVEEYVSKVKRIVAEAKEVFGEYPAYDYGTYTFIVSATPYVFGDGMEHRNSTMISTTMNGFNANRLQGVTSHEYFHNWNVERIRPKTLEPFNFEKSNMSNELWCAEGFTQYYGDLILARAGLKEERSQLATMSGLASTKLNSPGGRFYSPVDASNHAVFVDAAVSIDKNNYGNMFTSYYTYGAAIALALDLELQSRYGKSIDVFMQAMWKRFGKTEIPYTIPAMQETLASVSDAAFAADFFRKYINGHEAIDYAALFSKAGYDFKNSTEGKATAGTVPQPDEQNKLVISRNTTRGTAAYEAGLDINDEILKLDETAVKSSADFNNYIQSKKPGDKITITYKHRGTEKTTVLTLKEQISYTLVPFEQSGKTVTDAMKKMRDSWFKTKTK</sequence>
<dbReference type="OrthoDB" id="9778516at2"/>
<evidence type="ECO:0000259" key="3">
    <source>
        <dbReference type="Pfam" id="PF13180"/>
    </source>
</evidence>
<feature type="domain" description="Peptidase M61 N-terminal" evidence="4">
    <location>
        <begin position="23"/>
        <end position="189"/>
    </location>
</feature>
<dbReference type="InterPro" id="IPR036034">
    <property type="entry name" value="PDZ_sf"/>
</dbReference>
<dbReference type="Pfam" id="PF13180">
    <property type="entry name" value="PDZ_2"/>
    <property type="match status" value="1"/>
</dbReference>
<keyword evidence="6" id="KW-1185">Reference proteome</keyword>
<dbReference type="Pfam" id="PF17899">
    <property type="entry name" value="Peptidase_M61_N"/>
    <property type="match status" value="1"/>
</dbReference>
<feature type="domain" description="Peptidase M61 catalytic" evidence="2">
    <location>
        <begin position="285"/>
        <end position="402"/>
    </location>
</feature>
<keyword evidence="1" id="KW-0732">Signal</keyword>
<dbReference type="AlphaFoldDB" id="A0A1T4QIL5"/>
<evidence type="ECO:0000313" key="6">
    <source>
        <dbReference type="Proteomes" id="UP000190888"/>
    </source>
</evidence>
<dbReference type="InterPro" id="IPR040756">
    <property type="entry name" value="Peptidase_M61_N"/>
</dbReference>
<feature type="domain" description="PDZ" evidence="3">
    <location>
        <begin position="508"/>
        <end position="568"/>
    </location>
</feature>
<organism evidence="5 6">
    <name type="scientific">Sediminibacterium ginsengisoli</name>
    <dbReference type="NCBI Taxonomy" id="413434"/>
    <lineage>
        <taxon>Bacteria</taxon>
        <taxon>Pseudomonadati</taxon>
        <taxon>Bacteroidota</taxon>
        <taxon>Chitinophagia</taxon>
        <taxon>Chitinophagales</taxon>
        <taxon>Chitinophagaceae</taxon>
        <taxon>Sediminibacterium</taxon>
    </lineage>
</organism>
<dbReference type="EMBL" id="FUWH01000008">
    <property type="protein sequence ID" value="SKA03108.1"/>
    <property type="molecule type" value="Genomic_DNA"/>
</dbReference>
<dbReference type="SUPFAM" id="SSF55486">
    <property type="entry name" value="Metalloproteases ('zincins'), catalytic domain"/>
    <property type="match status" value="1"/>
</dbReference>
<dbReference type="GO" id="GO:0006508">
    <property type="term" value="P:proteolysis"/>
    <property type="evidence" value="ECO:0007669"/>
    <property type="project" value="UniProtKB-KW"/>
</dbReference>
<dbReference type="InterPro" id="IPR027268">
    <property type="entry name" value="Peptidase_M4/M1_CTD_sf"/>
</dbReference>
<reference evidence="5 6" key="1">
    <citation type="submission" date="2017-02" db="EMBL/GenBank/DDBJ databases">
        <authorList>
            <person name="Peterson S.W."/>
        </authorList>
    </citation>
    <scope>NUCLEOTIDE SEQUENCE [LARGE SCALE GENOMIC DNA]</scope>
    <source>
        <strain evidence="5 6">DSM 22335</strain>
    </source>
</reference>
<gene>
    <name evidence="5" type="ORF">SAMN04488132_108133</name>
</gene>
<dbReference type="Gene3D" id="2.30.42.10">
    <property type="match status" value="1"/>
</dbReference>
<feature type="chain" id="PRO_5012278545" evidence="1">
    <location>
        <begin position="20"/>
        <end position="606"/>
    </location>
</feature>
<dbReference type="GO" id="GO:0008237">
    <property type="term" value="F:metallopeptidase activity"/>
    <property type="evidence" value="ECO:0007669"/>
    <property type="project" value="UniProtKB-KW"/>
</dbReference>
<dbReference type="PIRSF" id="PIRSF016493">
    <property type="entry name" value="Glycyl_aminpptds"/>
    <property type="match status" value="1"/>
</dbReference>
<keyword evidence="5" id="KW-0378">Hydrolase</keyword>
<dbReference type="RefSeq" id="WP_078832059.1">
    <property type="nucleotide sequence ID" value="NZ_FUWH01000008.1"/>
</dbReference>
<dbReference type="Proteomes" id="UP000190888">
    <property type="component" value="Unassembled WGS sequence"/>
</dbReference>
<dbReference type="InterPro" id="IPR007963">
    <property type="entry name" value="Peptidase_M61_catalytic"/>
</dbReference>
<feature type="signal peptide" evidence="1">
    <location>
        <begin position="1"/>
        <end position="19"/>
    </location>
</feature>
<dbReference type="SUPFAM" id="SSF50156">
    <property type="entry name" value="PDZ domain-like"/>
    <property type="match status" value="1"/>
</dbReference>
<proteinExistence type="predicted"/>
<keyword evidence="5" id="KW-0482">Metalloprotease</keyword>
<dbReference type="STRING" id="413434.SAMN04488132_108133"/>
<evidence type="ECO:0000313" key="5">
    <source>
        <dbReference type="EMBL" id="SKA03108.1"/>
    </source>
</evidence>
<evidence type="ECO:0000259" key="2">
    <source>
        <dbReference type="Pfam" id="PF05299"/>
    </source>
</evidence>